<dbReference type="InterPro" id="IPR057499">
    <property type="entry name" value="Kelch_FKB95"/>
</dbReference>
<dbReference type="InterPro" id="IPR001810">
    <property type="entry name" value="F-box_dom"/>
</dbReference>
<protein>
    <recommendedName>
        <fullName evidence="2">F-box domain-containing protein</fullName>
    </recommendedName>
</protein>
<accession>A0A6D2HYQ8</accession>
<comment type="caution">
    <text evidence="3">The sequence shown here is derived from an EMBL/GenBank/DDBJ whole genome shotgun (WGS) entry which is preliminary data.</text>
</comment>
<dbReference type="CDD" id="cd22152">
    <property type="entry name" value="F-box_AtAFR-like"/>
    <property type="match status" value="1"/>
</dbReference>
<dbReference type="InterPro" id="IPR050354">
    <property type="entry name" value="F-box/kelch-repeat_ARATH"/>
</dbReference>
<dbReference type="SUPFAM" id="SSF117281">
    <property type="entry name" value="Kelch motif"/>
    <property type="match status" value="1"/>
</dbReference>
<evidence type="ECO:0000313" key="3">
    <source>
        <dbReference type="EMBL" id="CAA7020566.1"/>
    </source>
</evidence>
<feature type="compositionally biased region" description="Pro residues" evidence="1">
    <location>
        <begin position="8"/>
        <end position="20"/>
    </location>
</feature>
<feature type="domain" description="F-box" evidence="2">
    <location>
        <begin position="31"/>
        <end position="71"/>
    </location>
</feature>
<dbReference type="SMART" id="SM00256">
    <property type="entry name" value="FBOX"/>
    <property type="match status" value="1"/>
</dbReference>
<reference evidence="3" key="1">
    <citation type="submission" date="2020-01" db="EMBL/GenBank/DDBJ databases">
        <authorList>
            <person name="Mishra B."/>
        </authorList>
    </citation>
    <scope>NUCLEOTIDE SEQUENCE [LARGE SCALE GENOMIC DNA]</scope>
</reference>
<dbReference type="PANTHER" id="PTHR24414">
    <property type="entry name" value="F-BOX/KELCH-REPEAT PROTEIN SKIP4"/>
    <property type="match status" value="1"/>
</dbReference>
<dbReference type="AlphaFoldDB" id="A0A6D2HYQ8"/>
<dbReference type="EMBL" id="CACVBM020000555">
    <property type="protein sequence ID" value="CAA7020566.1"/>
    <property type="molecule type" value="Genomic_DNA"/>
</dbReference>
<dbReference type="OrthoDB" id="45365at2759"/>
<evidence type="ECO:0000256" key="1">
    <source>
        <dbReference type="SAM" id="MobiDB-lite"/>
    </source>
</evidence>
<evidence type="ECO:0000259" key="2">
    <source>
        <dbReference type="SMART" id="SM00256"/>
    </source>
</evidence>
<dbReference type="Pfam" id="PF25210">
    <property type="entry name" value="Kelch_FKB95"/>
    <property type="match status" value="1"/>
</dbReference>
<dbReference type="Proteomes" id="UP000467841">
    <property type="component" value="Unassembled WGS sequence"/>
</dbReference>
<dbReference type="Gene3D" id="2.120.10.80">
    <property type="entry name" value="Kelch-type beta propeller"/>
    <property type="match status" value="1"/>
</dbReference>
<organism evidence="3 4">
    <name type="scientific">Microthlaspi erraticum</name>
    <dbReference type="NCBI Taxonomy" id="1685480"/>
    <lineage>
        <taxon>Eukaryota</taxon>
        <taxon>Viridiplantae</taxon>
        <taxon>Streptophyta</taxon>
        <taxon>Embryophyta</taxon>
        <taxon>Tracheophyta</taxon>
        <taxon>Spermatophyta</taxon>
        <taxon>Magnoliopsida</taxon>
        <taxon>eudicotyledons</taxon>
        <taxon>Gunneridae</taxon>
        <taxon>Pentapetalae</taxon>
        <taxon>rosids</taxon>
        <taxon>malvids</taxon>
        <taxon>Brassicales</taxon>
        <taxon>Brassicaceae</taxon>
        <taxon>Coluteocarpeae</taxon>
        <taxon>Microthlaspi</taxon>
    </lineage>
</organism>
<gene>
    <name evidence="3" type="ORF">MERR_LOCUS7801</name>
</gene>
<name>A0A6D2HYQ8_9BRAS</name>
<dbReference type="InterPro" id="IPR015915">
    <property type="entry name" value="Kelch-typ_b-propeller"/>
</dbReference>
<dbReference type="Pfam" id="PF00646">
    <property type="entry name" value="F-box"/>
    <property type="match status" value="1"/>
</dbReference>
<feature type="region of interest" description="Disordered" evidence="1">
    <location>
        <begin position="1"/>
        <end position="24"/>
    </location>
</feature>
<sequence length="383" mass="43677">MQSNTEPPNKPNHPPPPPSSQPALLSSLTSLPEDLIVSCLARISRSYYPKLALVSKSIRSIILSRMLHKVRIREIKFEEERVYLGLRSPTNLCLIWYSLWIKRDHQALDLCMMRQENTTGNLLVPVPSSYSLSPSDIMFPNIGSELYKCGGTQNSPSSSDVKVYNELTGQWREAPSMMLARKEPLTRISDKKIYVMGGCKADESSHWGEVFDIETQTWESLPDPGPEVRFSSNIKLLLRSEKIYVKATNKNFVYLIKEKEWKVVKERLMVINCWIENVNYYYDKNKCWWSEKGSNEGRIVKGLTGLDACSRNDTEIGTYGGELVMFWDSPALSPNDQTKKIWCAMILLDKRISGQVWGRIKWVDIVCTVPVSYTPASCVNMST</sequence>
<proteinExistence type="predicted"/>
<evidence type="ECO:0000313" key="4">
    <source>
        <dbReference type="Proteomes" id="UP000467841"/>
    </source>
</evidence>
<keyword evidence="4" id="KW-1185">Reference proteome</keyword>
<dbReference type="PANTHER" id="PTHR24414:SF68">
    <property type="entry name" value="GALACTOSE OXIDASE_KELCH REPEAT SUPERFAMILY PROTEIN-RELATED"/>
    <property type="match status" value="1"/>
</dbReference>